<organism evidence="1 2">
    <name type="scientific">Prorocentrum cordatum</name>
    <dbReference type="NCBI Taxonomy" id="2364126"/>
    <lineage>
        <taxon>Eukaryota</taxon>
        <taxon>Sar</taxon>
        <taxon>Alveolata</taxon>
        <taxon>Dinophyceae</taxon>
        <taxon>Prorocentrales</taxon>
        <taxon>Prorocentraceae</taxon>
        <taxon>Prorocentrum</taxon>
    </lineage>
</organism>
<comment type="caution">
    <text evidence="1">The sequence shown here is derived from an EMBL/GenBank/DDBJ whole genome shotgun (WGS) entry which is preliminary data.</text>
</comment>
<gene>
    <name evidence="1" type="ORF">PCOR1329_LOCUS84628</name>
</gene>
<dbReference type="EMBL" id="CAUYUJ010022395">
    <property type="protein sequence ID" value="CAK0910435.1"/>
    <property type="molecule type" value="Genomic_DNA"/>
</dbReference>
<sequence>MPDGSRCPGGRSSHLRHDTVLSLASAHRCRVGGGPPLKMLGFPTRHNLSGSFWVCDGAADDLATRCSPCRFLGKPRDLLFRSPPLFRGWSSLSTAGESTAGCCRGQVALSENKWMWLAITVALSLRVLRVAAFYRYVARGVQDDELWTEITFHLAQAVLNLLLLEVVAASTRVLGAVEHRILQVKAALSCKAVNFFEEGHAPCAELVHDTGPQMAPLGFPLPYFAMNLLMNGGLVYQKLLITLHSPDIPWLDSSIAGYTLVEGVITAFAIAVAPLRISAALGGLCECLGKVRSESPEMHVQIQAVEVMLERANNGHGWGIHVGQGVVVNKELLQTVCVRVLLMTTAILAFIRSSSGFEKAEDNDAVIADMKDNISSILSILSDNKVNFHKRE</sequence>
<accession>A0ABN9YCD2</accession>
<evidence type="ECO:0000313" key="2">
    <source>
        <dbReference type="Proteomes" id="UP001189429"/>
    </source>
</evidence>
<reference evidence="1" key="1">
    <citation type="submission" date="2023-10" db="EMBL/GenBank/DDBJ databases">
        <authorList>
            <person name="Chen Y."/>
            <person name="Shah S."/>
            <person name="Dougan E. K."/>
            <person name="Thang M."/>
            <person name="Chan C."/>
        </authorList>
    </citation>
    <scope>NUCLEOTIDE SEQUENCE [LARGE SCALE GENOMIC DNA]</scope>
</reference>
<protein>
    <recommendedName>
        <fullName evidence="3">ABC transmembrane type-1 domain-containing protein</fullName>
    </recommendedName>
</protein>
<evidence type="ECO:0000313" key="1">
    <source>
        <dbReference type="EMBL" id="CAK0910435.1"/>
    </source>
</evidence>
<evidence type="ECO:0008006" key="3">
    <source>
        <dbReference type="Google" id="ProtNLM"/>
    </source>
</evidence>
<name>A0ABN9YCD2_9DINO</name>
<proteinExistence type="predicted"/>
<dbReference type="Proteomes" id="UP001189429">
    <property type="component" value="Unassembled WGS sequence"/>
</dbReference>
<keyword evidence="2" id="KW-1185">Reference proteome</keyword>